<evidence type="ECO:0000313" key="2">
    <source>
        <dbReference type="EMBL" id="GMR35132.1"/>
    </source>
</evidence>
<keyword evidence="3" id="KW-1185">Reference proteome</keyword>
<dbReference type="EMBL" id="BTRK01000002">
    <property type="protein sequence ID" value="GMR35132.1"/>
    <property type="molecule type" value="Genomic_DNA"/>
</dbReference>
<feature type="region of interest" description="Disordered" evidence="1">
    <location>
        <begin position="129"/>
        <end position="194"/>
    </location>
</feature>
<gene>
    <name evidence="2" type="ORF">PMAYCL1PPCAC_05327</name>
</gene>
<feature type="region of interest" description="Disordered" evidence="1">
    <location>
        <begin position="259"/>
        <end position="308"/>
    </location>
</feature>
<dbReference type="Proteomes" id="UP001328107">
    <property type="component" value="Unassembled WGS sequence"/>
</dbReference>
<feature type="non-terminal residue" evidence="2">
    <location>
        <position position="1"/>
    </location>
</feature>
<evidence type="ECO:0008006" key="4">
    <source>
        <dbReference type="Google" id="ProtNLM"/>
    </source>
</evidence>
<protein>
    <recommendedName>
        <fullName evidence="4">Nanos-type domain-containing protein</fullName>
    </recommendedName>
</protein>
<feature type="compositionally biased region" description="Low complexity" evidence="1">
    <location>
        <begin position="178"/>
        <end position="194"/>
    </location>
</feature>
<evidence type="ECO:0000313" key="3">
    <source>
        <dbReference type="Proteomes" id="UP001328107"/>
    </source>
</evidence>
<reference evidence="3" key="1">
    <citation type="submission" date="2022-10" db="EMBL/GenBank/DDBJ databases">
        <title>Genome assembly of Pristionchus species.</title>
        <authorList>
            <person name="Yoshida K."/>
            <person name="Sommer R.J."/>
        </authorList>
    </citation>
    <scope>NUCLEOTIDE SEQUENCE [LARGE SCALE GENOMIC DNA]</scope>
    <source>
        <strain evidence="3">RS5460</strain>
    </source>
</reference>
<feature type="region of interest" description="Disordered" evidence="1">
    <location>
        <begin position="74"/>
        <end position="100"/>
    </location>
</feature>
<evidence type="ECO:0000256" key="1">
    <source>
        <dbReference type="SAM" id="MobiDB-lite"/>
    </source>
</evidence>
<dbReference type="AlphaFoldDB" id="A0AAN5C9T6"/>
<feature type="compositionally biased region" description="Polar residues" evidence="1">
    <location>
        <begin position="86"/>
        <end position="100"/>
    </location>
</feature>
<sequence>PPRSATISPLQQLQQQQAAAYVLSSPNHSPRDAFLLSTLNNSPSEGRQQMPEGGYRVGWDAFSLNYSSLNGAPQQVSEGGFGDGSSLFSPNHPSLNESRQQMADDGFGVGRQQTRSRYGRVCVLRVSSEGMSTERPTREYSAAAPRHTERRTSIEFMPVHPPSSFPLIEHRPRARGDASYAPSSAPSRQPPRFTQQPQPLLELQMHPGGLGIAPVLAPTGQGIGHLSPFGSRSVRWGDQPADALINSVPQFVRNQWLMDQKASPDRRARPTTTANNNKNNTSYSSSRRHTSVSSNDSSLGSSRGSSGTATDCSYCLSVGKPHYGHNKYHCSVLAVLPACRLCNNFGKDNHT</sequence>
<comment type="caution">
    <text evidence="2">The sequence shown here is derived from an EMBL/GenBank/DDBJ whole genome shotgun (WGS) entry which is preliminary data.</text>
</comment>
<proteinExistence type="predicted"/>
<name>A0AAN5C9T6_9BILA</name>
<feature type="compositionally biased region" description="Low complexity" evidence="1">
    <location>
        <begin position="270"/>
        <end position="307"/>
    </location>
</feature>
<organism evidence="2 3">
    <name type="scientific">Pristionchus mayeri</name>
    <dbReference type="NCBI Taxonomy" id="1317129"/>
    <lineage>
        <taxon>Eukaryota</taxon>
        <taxon>Metazoa</taxon>
        <taxon>Ecdysozoa</taxon>
        <taxon>Nematoda</taxon>
        <taxon>Chromadorea</taxon>
        <taxon>Rhabditida</taxon>
        <taxon>Rhabditina</taxon>
        <taxon>Diplogasteromorpha</taxon>
        <taxon>Diplogasteroidea</taxon>
        <taxon>Neodiplogasteridae</taxon>
        <taxon>Pristionchus</taxon>
    </lineage>
</organism>
<accession>A0AAN5C9T6</accession>